<gene>
    <name evidence="1" type="ordered locus">Ctha_2059</name>
</gene>
<evidence type="ECO:0000313" key="1">
    <source>
        <dbReference type="EMBL" id="ACF14511.1"/>
    </source>
</evidence>
<dbReference type="AlphaFoldDB" id="B3QV10"/>
<evidence type="ECO:0008006" key="3">
    <source>
        <dbReference type="Google" id="ProtNLM"/>
    </source>
</evidence>
<dbReference type="SUPFAM" id="SSF55729">
    <property type="entry name" value="Acyl-CoA N-acyltransferases (Nat)"/>
    <property type="match status" value="1"/>
</dbReference>
<evidence type="ECO:0000313" key="2">
    <source>
        <dbReference type="Proteomes" id="UP000001208"/>
    </source>
</evidence>
<dbReference type="STRING" id="517418.Ctha_2059"/>
<dbReference type="OrthoDB" id="9806005at2"/>
<dbReference type="Proteomes" id="UP000001208">
    <property type="component" value="Chromosome"/>
</dbReference>
<dbReference type="PANTHER" id="PTHR41368">
    <property type="entry name" value="PROTEIN YGHO"/>
    <property type="match status" value="1"/>
</dbReference>
<organism evidence="1 2">
    <name type="scientific">Chloroherpeton thalassium (strain ATCC 35110 / GB-78)</name>
    <dbReference type="NCBI Taxonomy" id="517418"/>
    <lineage>
        <taxon>Bacteria</taxon>
        <taxon>Pseudomonadati</taxon>
        <taxon>Chlorobiota</taxon>
        <taxon>Chlorobiia</taxon>
        <taxon>Chlorobiales</taxon>
        <taxon>Chloroherpetonaceae</taxon>
        <taxon>Chloroherpeton</taxon>
    </lineage>
</organism>
<accession>B3QV10</accession>
<dbReference type="EMBL" id="CP001100">
    <property type="protein sequence ID" value="ACF14511.1"/>
    <property type="molecule type" value="Genomic_DNA"/>
</dbReference>
<reference evidence="1 2" key="1">
    <citation type="submission" date="2008-06" db="EMBL/GenBank/DDBJ databases">
        <title>Complete sequence of Chloroherpeton thalassium ATCC 35110.</title>
        <authorList>
            <consortium name="US DOE Joint Genome Institute"/>
            <person name="Lucas S."/>
            <person name="Copeland A."/>
            <person name="Lapidus A."/>
            <person name="Glavina del Rio T."/>
            <person name="Dalin E."/>
            <person name="Tice H."/>
            <person name="Bruce D."/>
            <person name="Goodwin L."/>
            <person name="Pitluck S."/>
            <person name="Schmutz J."/>
            <person name="Larimer F."/>
            <person name="Land M."/>
            <person name="Hauser L."/>
            <person name="Kyrpides N."/>
            <person name="Mikhailova N."/>
            <person name="Liu Z."/>
            <person name="Li T."/>
            <person name="Zhao F."/>
            <person name="Overmann J."/>
            <person name="Bryant D.A."/>
            <person name="Richardson P."/>
        </authorList>
    </citation>
    <scope>NUCLEOTIDE SEQUENCE [LARGE SCALE GENOMIC DNA]</scope>
    <source>
        <strain evidence="2">ATCC 35110 / GB-78</strain>
    </source>
</reference>
<dbReference type="HOGENOM" id="CLU_053649_0_0_10"/>
<dbReference type="eggNOG" id="COG0456">
    <property type="taxonomic scope" value="Bacteria"/>
</dbReference>
<dbReference type="RefSeq" id="WP_012500594.1">
    <property type="nucleotide sequence ID" value="NC_011026.1"/>
</dbReference>
<dbReference type="PANTHER" id="PTHR41368:SF1">
    <property type="entry name" value="PROTEIN YGHO"/>
    <property type="match status" value="1"/>
</dbReference>
<keyword evidence="2" id="KW-1185">Reference proteome</keyword>
<protein>
    <recommendedName>
        <fullName evidence="3">N-acetyltransferase domain-containing protein</fullName>
    </recommendedName>
</protein>
<dbReference type="InterPro" id="IPR039968">
    <property type="entry name" value="BcerS-like"/>
</dbReference>
<dbReference type="Gene3D" id="3.40.630.30">
    <property type="match status" value="2"/>
</dbReference>
<name>B3QV10_CHLT3</name>
<sequence length="377" mass="44048">MSIEIREAVQKKEVVQFIKFAWKIYRNDAELNKYWVPPLIPDYVKTLDKRVYPLYEHADRALFTAWKNGEMVGTIAAIENRRHNEIHEDKIGFWGFFECINDQSVAKALFDAAKNWLKQKGLNAMRGPISPSMNDQCGMLTKGYDSSPVFLMLYNPPYYNNLTLKYGHYLEQELVAWYVDQQNIDITRLRRIADLVMKREKVNLRHVNMKDFNNEIKRIKFIYNAAWEKNWGFVPMTDKEFDVLADGFQQVADPDFIYIVENSAGEPVAFSLSLPDMNVPFKHVNGNPFTPWGIAKYFWYKRKIRMIRTITMGVIPAYRNKGIDSIMNAETVEVGIKKGINASELSWVLKNNEPMMKLAKAIKAEPYKEYAIYQINF</sequence>
<dbReference type="KEGG" id="cts:Ctha_2059"/>
<dbReference type="InterPro" id="IPR016181">
    <property type="entry name" value="Acyl_CoA_acyltransferase"/>
</dbReference>
<proteinExistence type="predicted"/>